<evidence type="ECO:0000256" key="1">
    <source>
        <dbReference type="ARBA" id="ARBA00004141"/>
    </source>
</evidence>
<feature type="domain" description="Sugar phosphate transporter" evidence="6">
    <location>
        <begin position="98"/>
        <end position="391"/>
    </location>
</feature>
<proteinExistence type="predicted"/>
<organism evidence="7 8">
    <name type="scientific">Pelagomonas calceolata</name>
    <dbReference type="NCBI Taxonomy" id="35677"/>
    <lineage>
        <taxon>Eukaryota</taxon>
        <taxon>Sar</taxon>
        <taxon>Stramenopiles</taxon>
        <taxon>Ochrophyta</taxon>
        <taxon>Pelagophyceae</taxon>
        <taxon>Pelagomonadales</taxon>
        <taxon>Pelagomonadaceae</taxon>
        <taxon>Pelagomonas</taxon>
    </lineage>
</organism>
<gene>
    <name evidence="7" type="ORF">PECAL_5P27420</name>
</gene>
<dbReference type="InterPro" id="IPR050186">
    <property type="entry name" value="TPT_transporter"/>
</dbReference>
<comment type="caution">
    <text evidence="7">The sequence shown here is derived from an EMBL/GenBank/DDBJ whole genome shotgun (WGS) entry which is preliminary data.</text>
</comment>
<dbReference type="Pfam" id="PF03151">
    <property type="entry name" value="TPT"/>
    <property type="match status" value="1"/>
</dbReference>
<feature type="transmembrane region" description="Helical" evidence="5">
    <location>
        <begin position="212"/>
        <end position="231"/>
    </location>
</feature>
<feature type="transmembrane region" description="Helical" evidence="5">
    <location>
        <begin position="167"/>
        <end position="192"/>
    </location>
</feature>
<feature type="transmembrane region" description="Helical" evidence="5">
    <location>
        <begin position="278"/>
        <end position="298"/>
    </location>
</feature>
<evidence type="ECO:0000313" key="8">
    <source>
        <dbReference type="Proteomes" id="UP000789595"/>
    </source>
</evidence>
<dbReference type="AlphaFoldDB" id="A0A8J2X6L3"/>
<evidence type="ECO:0000256" key="2">
    <source>
        <dbReference type="ARBA" id="ARBA00022692"/>
    </source>
</evidence>
<accession>A0A8J2X6L3</accession>
<keyword evidence="8" id="KW-1185">Reference proteome</keyword>
<dbReference type="SUPFAM" id="SSF103481">
    <property type="entry name" value="Multidrug resistance efflux transporter EmrE"/>
    <property type="match status" value="1"/>
</dbReference>
<comment type="subcellular location">
    <subcellularLocation>
        <location evidence="1">Membrane</location>
        <topology evidence="1">Multi-pass membrane protein</topology>
    </subcellularLocation>
</comment>
<evidence type="ECO:0000256" key="4">
    <source>
        <dbReference type="ARBA" id="ARBA00023136"/>
    </source>
</evidence>
<name>A0A8J2X6L3_9STRA</name>
<dbReference type="GO" id="GO:0016020">
    <property type="term" value="C:membrane"/>
    <property type="evidence" value="ECO:0007669"/>
    <property type="project" value="UniProtKB-SubCell"/>
</dbReference>
<dbReference type="InterPro" id="IPR037185">
    <property type="entry name" value="EmrE-like"/>
</dbReference>
<evidence type="ECO:0000259" key="6">
    <source>
        <dbReference type="Pfam" id="PF03151"/>
    </source>
</evidence>
<reference evidence="7" key="1">
    <citation type="submission" date="2021-11" db="EMBL/GenBank/DDBJ databases">
        <authorList>
            <consortium name="Genoscope - CEA"/>
            <person name="William W."/>
        </authorList>
    </citation>
    <scope>NUCLEOTIDE SEQUENCE</scope>
</reference>
<dbReference type="InterPro" id="IPR004853">
    <property type="entry name" value="Sugar_P_trans_dom"/>
</dbReference>
<protein>
    <recommendedName>
        <fullName evidence="6">Sugar phosphate transporter domain-containing protein</fullName>
    </recommendedName>
</protein>
<evidence type="ECO:0000313" key="7">
    <source>
        <dbReference type="EMBL" id="CAH0378225.1"/>
    </source>
</evidence>
<dbReference type="Proteomes" id="UP000789595">
    <property type="component" value="Unassembled WGS sequence"/>
</dbReference>
<feature type="transmembrane region" description="Helical" evidence="5">
    <location>
        <begin position="128"/>
        <end position="146"/>
    </location>
</feature>
<dbReference type="EMBL" id="CAKKNE010000005">
    <property type="protein sequence ID" value="CAH0378225.1"/>
    <property type="molecule type" value="Genomic_DNA"/>
</dbReference>
<feature type="transmembrane region" description="Helical" evidence="5">
    <location>
        <begin position="20"/>
        <end position="45"/>
    </location>
</feature>
<sequence length="398" mass="41705">MPLVQREPALAIFRVCVLKLSLTGAAIMMKLLIVASAASAWSLGVKGTLPKLNNRALQSTQQRQQQVVATAPASATALKATEVTGGAKAEDGLMETLKTGSFFALWYLFNIGYNIYNKKALNVLPMPWTLATLQLFAGIPYVLLLWSTGARKTPKLTQDNLKTLFPVACGHLGTHIGAVISLGAGAVSFTHIVKASEPVVSAALSAVMLGAFYSPITYLTLLPIVGGVALASLKELSFTWLGFGAAMLSNVSSALRGILAKKTMGGGVGENMNETNLYAVMTIMAFAVLLPVSLLVETPKAVGAAINTAVAAGTSKKDLAILSALSGAYYYLYNEVAFLALGRVNPVTHAVGNTIKRVVIIIASVIAFNTPISRLGVIGSSIAITGTLLYSLAKNKYG</sequence>
<keyword evidence="2 5" id="KW-0812">Transmembrane</keyword>
<dbReference type="PANTHER" id="PTHR11132">
    <property type="entry name" value="SOLUTE CARRIER FAMILY 35"/>
    <property type="match status" value="1"/>
</dbReference>
<keyword evidence="3 5" id="KW-1133">Transmembrane helix</keyword>
<keyword evidence="4 5" id="KW-0472">Membrane</keyword>
<feature type="transmembrane region" description="Helical" evidence="5">
    <location>
        <begin position="238"/>
        <end position="258"/>
    </location>
</feature>
<feature type="transmembrane region" description="Helical" evidence="5">
    <location>
        <begin position="375"/>
        <end position="393"/>
    </location>
</feature>
<evidence type="ECO:0000256" key="5">
    <source>
        <dbReference type="SAM" id="Phobius"/>
    </source>
</evidence>
<dbReference type="OrthoDB" id="6418713at2759"/>
<feature type="transmembrane region" description="Helical" evidence="5">
    <location>
        <begin position="319"/>
        <end position="341"/>
    </location>
</feature>
<evidence type="ECO:0000256" key="3">
    <source>
        <dbReference type="ARBA" id="ARBA00022989"/>
    </source>
</evidence>